<organism evidence="5 6">
    <name type="scientific">Serpentinimonas raichei</name>
    <dbReference type="NCBI Taxonomy" id="1458425"/>
    <lineage>
        <taxon>Bacteria</taxon>
        <taxon>Pseudomonadati</taxon>
        <taxon>Pseudomonadota</taxon>
        <taxon>Betaproteobacteria</taxon>
        <taxon>Burkholderiales</taxon>
        <taxon>Comamonadaceae</taxon>
        <taxon>Serpentinimonas</taxon>
    </lineage>
</organism>
<evidence type="ECO:0000256" key="4">
    <source>
        <dbReference type="ARBA" id="ARBA00024207"/>
    </source>
</evidence>
<dbReference type="InterPro" id="IPR052379">
    <property type="entry name" value="Type_VII_TA_RNase"/>
</dbReference>
<gene>
    <name evidence="5" type="ORF">SRAA_0095</name>
</gene>
<dbReference type="Proteomes" id="UP000067461">
    <property type="component" value="Chromosome"/>
</dbReference>
<evidence type="ECO:0000256" key="3">
    <source>
        <dbReference type="ARBA" id="ARBA00022801"/>
    </source>
</evidence>
<evidence type="ECO:0000313" key="5">
    <source>
        <dbReference type="EMBL" id="BAO79949.1"/>
    </source>
</evidence>
<dbReference type="GO" id="GO:0110001">
    <property type="term" value="C:toxin-antitoxin complex"/>
    <property type="evidence" value="ECO:0007669"/>
    <property type="project" value="InterPro"/>
</dbReference>
<evidence type="ECO:0000256" key="2">
    <source>
        <dbReference type="ARBA" id="ARBA00022722"/>
    </source>
</evidence>
<sequence length="135" mass="14924">MEQKLESLRRCLHRVHTRCPADATTLATDFDLQDIVSLNLSRAVQLCVDIGAHFIAASELPPPATMGQTFDLLAQAGVVDAQLADQLKKAVGFRNLAMHNYDAINWHIVHAIAQHHLQDFTAFARAVMRALDARA</sequence>
<dbReference type="Pfam" id="PF01934">
    <property type="entry name" value="HepT-like"/>
    <property type="match status" value="1"/>
</dbReference>
<dbReference type="NCBIfam" id="NF047751">
    <property type="entry name" value="HepT_toxin"/>
    <property type="match status" value="1"/>
</dbReference>
<dbReference type="Gene3D" id="1.20.120.580">
    <property type="entry name" value="bsu32300-like"/>
    <property type="match status" value="1"/>
</dbReference>
<dbReference type="GO" id="GO:0016787">
    <property type="term" value="F:hydrolase activity"/>
    <property type="evidence" value="ECO:0007669"/>
    <property type="project" value="UniProtKB-KW"/>
</dbReference>
<dbReference type="InterPro" id="IPR037038">
    <property type="entry name" value="HepT-like_sf"/>
</dbReference>
<dbReference type="PANTHER" id="PTHR33397:SF3">
    <property type="entry name" value="MRNA NUCLEASE HEPT"/>
    <property type="match status" value="1"/>
</dbReference>
<keyword evidence="6" id="KW-1185">Reference proteome</keyword>
<dbReference type="PANTHER" id="PTHR33397">
    <property type="entry name" value="UPF0331 PROTEIN YUTE"/>
    <property type="match status" value="1"/>
</dbReference>
<evidence type="ECO:0000256" key="1">
    <source>
        <dbReference type="ARBA" id="ARBA00022649"/>
    </source>
</evidence>
<dbReference type="InterPro" id="IPR008201">
    <property type="entry name" value="HepT-like"/>
</dbReference>
<dbReference type="STRING" id="1458425.SRAA_0095"/>
<accession>A0A060NM15</accession>
<dbReference type="KEGG" id="cbaa:SRAA_0095"/>
<keyword evidence="1" id="KW-1277">Toxin-antitoxin system</keyword>
<protein>
    <submittedName>
        <fullName evidence="5">Uncharacterized conserved protein</fullName>
    </submittedName>
</protein>
<dbReference type="AlphaFoldDB" id="A0A060NM15"/>
<keyword evidence="3" id="KW-0378">Hydrolase</keyword>
<dbReference type="EMBL" id="AP014568">
    <property type="protein sequence ID" value="BAO79949.1"/>
    <property type="molecule type" value="Genomic_DNA"/>
</dbReference>
<keyword evidence="2" id="KW-0540">Nuclease</keyword>
<dbReference type="HOGENOM" id="CLU_142825_1_1_4"/>
<name>A0A060NM15_9BURK</name>
<comment type="similarity">
    <text evidence="4">Belongs to the HepT RNase toxin family.</text>
</comment>
<evidence type="ECO:0000313" key="6">
    <source>
        <dbReference type="Proteomes" id="UP000067461"/>
    </source>
</evidence>
<reference evidence="5 6" key="1">
    <citation type="journal article" date="2014" name="Nat. Commun.">
        <title>Physiological and genomic features of highly alkaliphilic hydrogen-utilizing Betaproteobacteria from a continental serpentinizing site.</title>
        <authorList>
            <person name="Suzuki S."/>
            <person name="Kuenen J.G."/>
            <person name="Schipper K."/>
            <person name="van der Velde S."/>
            <person name="Ishii S."/>
            <person name="Wu A."/>
            <person name="Sorokin D.Y."/>
            <person name="Tenney A."/>
            <person name="Meng X.Y."/>
            <person name="Morrill P.L."/>
            <person name="Kamagata Y."/>
            <person name="Muyzer G."/>
            <person name="Nealson K.H."/>
        </authorList>
    </citation>
    <scope>NUCLEOTIDE SEQUENCE [LARGE SCALE GENOMIC DNA]</scope>
    <source>
        <strain evidence="5 6">A1</strain>
    </source>
</reference>
<dbReference type="GO" id="GO:0004540">
    <property type="term" value="F:RNA nuclease activity"/>
    <property type="evidence" value="ECO:0007669"/>
    <property type="project" value="InterPro"/>
</dbReference>
<proteinExistence type="inferred from homology"/>